<evidence type="ECO:0000256" key="2">
    <source>
        <dbReference type="SAM" id="Phobius"/>
    </source>
</evidence>
<dbReference type="InterPro" id="IPR035287">
    <property type="entry name" value="DUF5362"/>
</dbReference>
<dbReference type="AlphaFoldDB" id="A0A8J8AYC6"/>
<reference evidence="4 5" key="1">
    <citation type="journal article" date="2021" name="Microbiol. Resour. Announc.">
        <title>Draft Genome Sequence of Coralloluteibacterium stylophorae LMG 29479T.</title>
        <authorList>
            <person name="Karlyshev A.V."/>
            <person name="Kudryashova E.B."/>
            <person name="Ariskina E.V."/>
            <person name="Conroy A.P."/>
            <person name="Abidueva E.Y."/>
        </authorList>
    </citation>
    <scope>NUCLEOTIDE SEQUENCE [LARGE SCALE GENOMIC DNA]</scope>
    <source>
        <strain evidence="4 5">LMG 29479</strain>
    </source>
</reference>
<evidence type="ECO:0000256" key="1">
    <source>
        <dbReference type="SAM" id="MobiDB-lite"/>
    </source>
</evidence>
<gene>
    <name evidence="4" type="ORF">KB893_012180</name>
    <name evidence="3" type="ORF">KB893_12305</name>
</gene>
<dbReference type="EMBL" id="JAGQFT010000116">
    <property type="protein sequence ID" value="MBR0563287.1"/>
    <property type="molecule type" value="Genomic_DNA"/>
</dbReference>
<feature type="compositionally biased region" description="Pro residues" evidence="1">
    <location>
        <begin position="1"/>
        <end position="18"/>
    </location>
</feature>
<dbReference type="Proteomes" id="UP000675747">
    <property type="component" value="Unassembled WGS sequence"/>
</dbReference>
<dbReference type="EMBL" id="JAGQFT020000007">
    <property type="protein sequence ID" value="MBS7457889.1"/>
    <property type="molecule type" value="Genomic_DNA"/>
</dbReference>
<feature type="transmembrane region" description="Helical" evidence="2">
    <location>
        <begin position="108"/>
        <end position="133"/>
    </location>
</feature>
<keyword evidence="5" id="KW-1185">Reference proteome</keyword>
<evidence type="ECO:0000313" key="4">
    <source>
        <dbReference type="EMBL" id="MBS7457889.1"/>
    </source>
</evidence>
<proteinExistence type="predicted"/>
<keyword evidence="2" id="KW-0812">Transmembrane</keyword>
<feature type="transmembrane region" description="Helical" evidence="2">
    <location>
        <begin position="41"/>
        <end position="74"/>
    </location>
</feature>
<keyword evidence="2" id="KW-1133">Transmembrane helix</keyword>
<name>A0A8J8AYC6_9GAMM</name>
<feature type="region of interest" description="Disordered" evidence="1">
    <location>
        <begin position="1"/>
        <end position="23"/>
    </location>
</feature>
<dbReference type="Pfam" id="PF17319">
    <property type="entry name" value="DUF5362"/>
    <property type="match status" value="1"/>
</dbReference>
<dbReference type="RefSeq" id="WP_211927205.1">
    <property type="nucleotide sequence ID" value="NZ_JAGQFT020000007.1"/>
</dbReference>
<accession>A0A8J8AYC6</accession>
<keyword evidence="2" id="KW-0472">Membrane</keyword>
<evidence type="ECO:0000313" key="5">
    <source>
        <dbReference type="Proteomes" id="UP000675747"/>
    </source>
</evidence>
<organism evidence="3">
    <name type="scientific">Coralloluteibacterium stylophorae</name>
    <dbReference type="NCBI Taxonomy" id="1776034"/>
    <lineage>
        <taxon>Bacteria</taxon>
        <taxon>Pseudomonadati</taxon>
        <taxon>Pseudomonadota</taxon>
        <taxon>Gammaproteobacteria</taxon>
        <taxon>Lysobacterales</taxon>
        <taxon>Lysobacteraceae</taxon>
        <taxon>Coralloluteibacterium</taxon>
    </lineage>
</organism>
<protein>
    <submittedName>
        <fullName evidence="3">DUF5362 domain-containing protein</fullName>
    </submittedName>
</protein>
<reference evidence="3" key="2">
    <citation type="submission" date="2021-04" db="EMBL/GenBank/DDBJ databases">
        <authorList>
            <person name="Karlyshev A.V."/>
        </authorList>
    </citation>
    <scope>NUCLEOTIDE SEQUENCE</scope>
    <source>
        <strain evidence="3">LMG 29479</strain>
    </source>
</reference>
<evidence type="ECO:0000313" key="3">
    <source>
        <dbReference type="EMBL" id="MBR0563287.1"/>
    </source>
</evidence>
<comment type="caution">
    <text evidence="3">The sequence shown here is derived from an EMBL/GenBank/DDBJ whole genome shotgun (WGS) entry which is preliminary data.</text>
</comment>
<sequence>MTDPITAPPAPPAAPLPPAAHTTTAGDLARPLASARGWMKLVGIVSIIQGALTALTIIGIVVAWLPIWIGVLVLQAAGAIERAERDNDGAALAEALARLKTYFVIQGVLLLLWIVFTVLVMLAYGGIIIAAVASGGLN</sequence>